<reference evidence="3 4" key="1">
    <citation type="journal article" date="2022" name="Allergy">
        <title>Genome assembly and annotation of Periplaneta americana reveal a comprehensive cockroach allergen profile.</title>
        <authorList>
            <person name="Wang L."/>
            <person name="Xiong Q."/>
            <person name="Saelim N."/>
            <person name="Wang L."/>
            <person name="Nong W."/>
            <person name="Wan A.T."/>
            <person name="Shi M."/>
            <person name="Liu X."/>
            <person name="Cao Q."/>
            <person name="Hui J.H.L."/>
            <person name="Sookrung N."/>
            <person name="Leung T.F."/>
            <person name="Tungtrongchitr A."/>
            <person name="Tsui S.K.W."/>
        </authorList>
    </citation>
    <scope>NUCLEOTIDE SEQUENCE [LARGE SCALE GENOMIC DNA]</scope>
    <source>
        <strain evidence="3">PWHHKU_190912</strain>
    </source>
</reference>
<evidence type="ECO:0000256" key="1">
    <source>
        <dbReference type="SAM" id="MobiDB-lite"/>
    </source>
</evidence>
<dbReference type="EMBL" id="JAJSOF020000011">
    <property type="protein sequence ID" value="KAJ4444982.1"/>
    <property type="molecule type" value="Genomic_DNA"/>
</dbReference>
<name>A0ABQ8TGD3_PERAM</name>
<protein>
    <recommendedName>
        <fullName evidence="2">Reverse transcriptase domain-containing protein</fullName>
    </recommendedName>
</protein>
<dbReference type="SUPFAM" id="SSF56672">
    <property type="entry name" value="DNA/RNA polymerases"/>
    <property type="match status" value="1"/>
</dbReference>
<proteinExistence type="predicted"/>
<dbReference type="InterPro" id="IPR000477">
    <property type="entry name" value="RT_dom"/>
</dbReference>
<gene>
    <name evidence="3" type="ORF">ANN_06781</name>
</gene>
<dbReference type="Proteomes" id="UP001148838">
    <property type="component" value="Unassembled WGS sequence"/>
</dbReference>
<organism evidence="3 4">
    <name type="scientific">Periplaneta americana</name>
    <name type="common">American cockroach</name>
    <name type="synonym">Blatta americana</name>
    <dbReference type="NCBI Taxonomy" id="6978"/>
    <lineage>
        <taxon>Eukaryota</taxon>
        <taxon>Metazoa</taxon>
        <taxon>Ecdysozoa</taxon>
        <taxon>Arthropoda</taxon>
        <taxon>Hexapoda</taxon>
        <taxon>Insecta</taxon>
        <taxon>Pterygota</taxon>
        <taxon>Neoptera</taxon>
        <taxon>Polyneoptera</taxon>
        <taxon>Dictyoptera</taxon>
        <taxon>Blattodea</taxon>
        <taxon>Blattoidea</taxon>
        <taxon>Blattidae</taxon>
        <taxon>Blattinae</taxon>
        <taxon>Periplaneta</taxon>
    </lineage>
</organism>
<dbReference type="PROSITE" id="PS50878">
    <property type="entry name" value="RT_POL"/>
    <property type="match status" value="1"/>
</dbReference>
<evidence type="ECO:0000313" key="3">
    <source>
        <dbReference type="EMBL" id="KAJ4444982.1"/>
    </source>
</evidence>
<evidence type="ECO:0000313" key="4">
    <source>
        <dbReference type="Proteomes" id="UP001148838"/>
    </source>
</evidence>
<dbReference type="Pfam" id="PF00078">
    <property type="entry name" value="RVT_1"/>
    <property type="match status" value="1"/>
</dbReference>
<feature type="region of interest" description="Disordered" evidence="1">
    <location>
        <begin position="215"/>
        <end position="238"/>
    </location>
</feature>
<evidence type="ECO:0000259" key="2">
    <source>
        <dbReference type="PROSITE" id="PS50878"/>
    </source>
</evidence>
<feature type="region of interest" description="Disordered" evidence="1">
    <location>
        <begin position="37"/>
        <end position="58"/>
    </location>
</feature>
<keyword evidence="4" id="KW-1185">Reference proteome</keyword>
<feature type="domain" description="Reverse transcriptase" evidence="2">
    <location>
        <begin position="1"/>
        <end position="344"/>
    </location>
</feature>
<dbReference type="InterPro" id="IPR043502">
    <property type="entry name" value="DNA/RNA_pol_sf"/>
</dbReference>
<dbReference type="PANTHER" id="PTHR47027:SF20">
    <property type="entry name" value="REVERSE TRANSCRIPTASE-LIKE PROTEIN WITH RNA-DIRECTED DNA POLYMERASE DOMAIN"/>
    <property type="match status" value="1"/>
</dbReference>
<sequence>MTIDRSTLETIMKPTDKFFDCLLEKLGDLLTHPFISSEQSTQERELGKTSPSMAGGGCRKEKTYFGPNGASTIDLVFTNSDKTQKEIRRDLPVRKHKYTSQHLHICKRSTPRKTPNKQTTRLSSEIDKDKISTEATRIVSQEIKEGRIGEVLSKLEEHIKQAIARKERKKRTAKPWFNQECYEARKAALTALHRARRTQTQEDLRDYNQTRRSYKRTLEKRKNAYQAEEEKTHRTGRAEMGDPLSPLLFIIATAEVPGEIAAENVKIYAYADEMVIVSQNLENAQTAFDKLATWATKNDLTLNEDKTVKMSFRRGGRLSAKDQLLYKNKPLQNIQHFKYLGISLQTRGDVYDLHIKERIAAAKMTKNSIKNLSKLSLNTAITLFRLKVAPTITSRLQIIWESLKKKNLEDIEKVKARFLRRALSLSKYTPYALAKEQFFIEELHSELLLPSTEGYRKLLQELNKKKQKIWPDFFSTDAMIYGDWT</sequence>
<dbReference type="PANTHER" id="PTHR47027">
    <property type="entry name" value="REVERSE TRANSCRIPTASE DOMAIN-CONTAINING PROTEIN"/>
    <property type="match status" value="1"/>
</dbReference>
<accession>A0ABQ8TGD3</accession>
<comment type="caution">
    <text evidence="3">The sequence shown here is derived from an EMBL/GenBank/DDBJ whole genome shotgun (WGS) entry which is preliminary data.</text>
</comment>
<feature type="compositionally biased region" description="Basic and acidic residues" evidence="1">
    <location>
        <begin position="216"/>
        <end position="238"/>
    </location>
</feature>